<name>A0A5M9JW47_MONFR</name>
<sequence length="87" mass="10180">MNIRHTTNQFITPSNQPITTHHNPSQPITTHHNPSQPITTHHITSPENQNHTHRKDKEPNKSKIEPIYLIFNFSTYVKISRLVLFHV</sequence>
<feature type="compositionally biased region" description="Polar residues" evidence="1">
    <location>
        <begin position="1"/>
        <end position="49"/>
    </location>
</feature>
<proteinExistence type="predicted"/>
<dbReference type="AlphaFoldDB" id="A0A5M9JW47"/>
<evidence type="ECO:0000256" key="1">
    <source>
        <dbReference type="SAM" id="MobiDB-lite"/>
    </source>
</evidence>
<reference evidence="2 3" key="1">
    <citation type="submission" date="2019-06" db="EMBL/GenBank/DDBJ databases">
        <title>Genome Sequence of the Brown Rot Fungal Pathogen Monilinia fructicola.</title>
        <authorList>
            <person name="De Miccolis Angelini R.M."/>
            <person name="Landi L."/>
            <person name="Abate D."/>
            <person name="Pollastro S."/>
            <person name="Romanazzi G."/>
            <person name="Faretra F."/>
        </authorList>
    </citation>
    <scope>NUCLEOTIDE SEQUENCE [LARGE SCALE GENOMIC DNA]</scope>
    <source>
        <strain evidence="2 3">Mfrc123</strain>
    </source>
</reference>
<dbReference type="EMBL" id="VICG01000004">
    <property type="protein sequence ID" value="KAA8572850.1"/>
    <property type="molecule type" value="Genomic_DNA"/>
</dbReference>
<protein>
    <submittedName>
        <fullName evidence="2">Uncharacterized protein</fullName>
    </submittedName>
</protein>
<feature type="region of interest" description="Disordered" evidence="1">
    <location>
        <begin position="1"/>
        <end position="61"/>
    </location>
</feature>
<evidence type="ECO:0000313" key="3">
    <source>
        <dbReference type="Proteomes" id="UP000322873"/>
    </source>
</evidence>
<keyword evidence="3" id="KW-1185">Reference proteome</keyword>
<dbReference type="Proteomes" id="UP000322873">
    <property type="component" value="Unassembled WGS sequence"/>
</dbReference>
<accession>A0A5M9JW47</accession>
<comment type="caution">
    <text evidence="2">The sequence shown here is derived from an EMBL/GenBank/DDBJ whole genome shotgun (WGS) entry which is preliminary data.</text>
</comment>
<organism evidence="2 3">
    <name type="scientific">Monilinia fructicola</name>
    <name type="common">Brown rot fungus</name>
    <name type="synonym">Ciboria fructicola</name>
    <dbReference type="NCBI Taxonomy" id="38448"/>
    <lineage>
        <taxon>Eukaryota</taxon>
        <taxon>Fungi</taxon>
        <taxon>Dikarya</taxon>
        <taxon>Ascomycota</taxon>
        <taxon>Pezizomycotina</taxon>
        <taxon>Leotiomycetes</taxon>
        <taxon>Helotiales</taxon>
        <taxon>Sclerotiniaceae</taxon>
        <taxon>Monilinia</taxon>
    </lineage>
</organism>
<gene>
    <name evidence="2" type="ORF">EYC84_003420</name>
</gene>
<evidence type="ECO:0000313" key="2">
    <source>
        <dbReference type="EMBL" id="KAA8572850.1"/>
    </source>
</evidence>